<organism evidence="1 2">
    <name type="scientific">Spirochaeta isovalerica</name>
    <dbReference type="NCBI Taxonomy" id="150"/>
    <lineage>
        <taxon>Bacteria</taxon>
        <taxon>Pseudomonadati</taxon>
        <taxon>Spirochaetota</taxon>
        <taxon>Spirochaetia</taxon>
        <taxon>Spirochaetales</taxon>
        <taxon>Spirochaetaceae</taxon>
        <taxon>Spirochaeta</taxon>
    </lineage>
</organism>
<evidence type="ECO:0000313" key="1">
    <source>
        <dbReference type="EMBL" id="MBB6482464.1"/>
    </source>
</evidence>
<dbReference type="EMBL" id="JACHGJ010000012">
    <property type="protein sequence ID" value="MBB6482464.1"/>
    <property type="molecule type" value="Genomic_DNA"/>
</dbReference>
<dbReference type="CDD" id="cd02980">
    <property type="entry name" value="TRX_Fd_family"/>
    <property type="match status" value="1"/>
</dbReference>
<dbReference type="Proteomes" id="UP000587760">
    <property type="component" value="Unassembled WGS sequence"/>
</dbReference>
<dbReference type="AlphaFoldDB" id="A0A841RAQ1"/>
<keyword evidence="1" id="KW-0830">Ubiquinone</keyword>
<reference evidence="1 2" key="1">
    <citation type="submission" date="2020-08" db="EMBL/GenBank/DDBJ databases">
        <title>Genomic Encyclopedia of Type Strains, Phase IV (KMG-IV): sequencing the most valuable type-strain genomes for metagenomic binning, comparative biology and taxonomic classification.</title>
        <authorList>
            <person name="Goeker M."/>
        </authorList>
    </citation>
    <scope>NUCLEOTIDE SEQUENCE [LARGE SCALE GENOMIC DNA]</scope>
    <source>
        <strain evidence="1 2">DSM 2461</strain>
    </source>
</reference>
<dbReference type="Pfam" id="PF01257">
    <property type="entry name" value="2Fe-2S_thioredx"/>
    <property type="match status" value="1"/>
</dbReference>
<keyword evidence="2" id="KW-1185">Reference proteome</keyword>
<dbReference type="InterPro" id="IPR036249">
    <property type="entry name" value="Thioredoxin-like_sf"/>
</dbReference>
<comment type="caution">
    <text evidence="1">The sequence shown here is derived from an EMBL/GenBank/DDBJ whole genome shotgun (WGS) entry which is preliminary data.</text>
</comment>
<evidence type="ECO:0000313" key="2">
    <source>
        <dbReference type="Proteomes" id="UP000587760"/>
    </source>
</evidence>
<name>A0A841RAQ1_9SPIO</name>
<dbReference type="SUPFAM" id="SSF52833">
    <property type="entry name" value="Thioredoxin-like"/>
    <property type="match status" value="1"/>
</dbReference>
<dbReference type="RefSeq" id="WP_184748702.1">
    <property type="nucleotide sequence ID" value="NZ_JACHGJ010000012.1"/>
</dbReference>
<sequence>MKVQIEICMGSSCFARGNSRLLSFLEEYIAGEGLASRVGITGHLCMGNCSSGPVVRIDGMDYFDLKEADLARLLGEALDE</sequence>
<gene>
    <name evidence="1" type="ORF">HNR50_004163</name>
</gene>
<accession>A0A841RAQ1</accession>
<dbReference type="Gene3D" id="3.40.30.10">
    <property type="entry name" value="Glutaredoxin"/>
    <property type="match status" value="1"/>
</dbReference>
<protein>
    <submittedName>
        <fullName evidence="1">NADH:ubiquinone oxidoreductase subunit E</fullName>
    </submittedName>
</protein>
<proteinExistence type="predicted"/>